<reference evidence="2" key="1">
    <citation type="submission" date="2013-08" db="EMBL/GenBank/DDBJ databases">
        <authorList>
            <person name="Mendez C."/>
            <person name="Richter M."/>
            <person name="Ferrer M."/>
            <person name="Sanchez J."/>
        </authorList>
    </citation>
    <scope>NUCLEOTIDE SEQUENCE</scope>
</reference>
<comment type="caution">
    <text evidence="2">The sequence shown here is derived from an EMBL/GenBank/DDBJ whole genome shotgun (WGS) entry which is preliminary data.</text>
</comment>
<evidence type="ECO:0000313" key="2">
    <source>
        <dbReference type="EMBL" id="EQD79495.1"/>
    </source>
</evidence>
<feature type="compositionally biased region" description="Basic and acidic residues" evidence="1">
    <location>
        <begin position="1"/>
        <end position="14"/>
    </location>
</feature>
<dbReference type="EMBL" id="AUZY01000136">
    <property type="protein sequence ID" value="EQD79495.1"/>
    <property type="molecule type" value="Genomic_DNA"/>
</dbReference>
<gene>
    <name evidence="2" type="ORF">B1B_00181</name>
</gene>
<feature type="region of interest" description="Disordered" evidence="1">
    <location>
        <begin position="1"/>
        <end position="38"/>
    </location>
</feature>
<name>T1DBL2_9ZZZZ</name>
<proteinExistence type="predicted"/>
<evidence type="ECO:0000256" key="1">
    <source>
        <dbReference type="SAM" id="MobiDB-lite"/>
    </source>
</evidence>
<organism evidence="2">
    <name type="scientific">mine drainage metagenome</name>
    <dbReference type="NCBI Taxonomy" id="410659"/>
    <lineage>
        <taxon>unclassified sequences</taxon>
        <taxon>metagenomes</taxon>
        <taxon>ecological metagenomes</taxon>
    </lineage>
</organism>
<sequence length="73" mass="8222">MARKSGNKEEKDELAQYASEEGERLDIPQTGLVSAETDPFNGKKTYKFSLHLDLELQWAGKTDGTGYTTLKRK</sequence>
<reference evidence="2" key="2">
    <citation type="journal article" date="2014" name="ISME J.">
        <title>Microbial stratification in low pH oxic and suboxic macroscopic growths along an acid mine drainage.</title>
        <authorList>
            <person name="Mendez-Garcia C."/>
            <person name="Mesa V."/>
            <person name="Sprenger R.R."/>
            <person name="Richter M."/>
            <person name="Diez M.S."/>
            <person name="Solano J."/>
            <person name="Bargiela R."/>
            <person name="Golyshina O.V."/>
            <person name="Manteca A."/>
            <person name="Ramos J.L."/>
            <person name="Gallego J.R."/>
            <person name="Llorente I."/>
            <person name="Martins Dos Santos V.A."/>
            <person name="Jensen O.N."/>
            <person name="Pelaez A.I."/>
            <person name="Sanchez J."/>
            <person name="Ferrer M."/>
        </authorList>
    </citation>
    <scope>NUCLEOTIDE SEQUENCE</scope>
</reference>
<accession>T1DBL2</accession>
<protein>
    <submittedName>
        <fullName evidence="2">Uncharacterized protein</fullName>
    </submittedName>
</protein>
<dbReference type="AlphaFoldDB" id="T1DBL2"/>